<proteinExistence type="predicted"/>
<keyword evidence="2" id="KW-0012">Acyltransferase</keyword>
<protein>
    <recommendedName>
        <fullName evidence="4">N-acetyltransferase domain-containing protein</fullName>
    </recommendedName>
</protein>
<evidence type="ECO:0000256" key="2">
    <source>
        <dbReference type="ARBA" id="ARBA00023315"/>
    </source>
</evidence>
<comment type="caution">
    <text evidence="5">The sequence shown here is derived from an EMBL/GenBank/DDBJ whole genome shotgun (WGS) entry which is preliminary data.</text>
</comment>
<dbReference type="GO" id="GO:0016747">
    <property type="term" value="F:acyltransferase activity, transferring groups other than amino-acyl groups"/>
    <property type="evidence" value="ECO:0007669"/>
    <property type="project" value="InterPro"/>
</dbReference>
<accession>A0AA37XEL6</accession>
<dbReference type="RefSeq" id="WP_284250536.1">
    <property type="nucleotide sequence ID" value="NZ_BSUM01000001.1"/>
</dbReference>
<dbReference type="EMBL" id="BSUM01000001">
    <property type="protein sequence ID" value="GMA31769.1"/>
    <property type="molecule type" value="Genomic_DNA"/>
</dbReference>
<feature type="region of interest" description="Disordered" evidence="3">
    <location>
        <begin position="84"/>
        <end position="103"/>
    </location>
</feature>
<evidence type="ECO:0000256" key="1">
    <source>
        <dbReference type="ARBA" id="ARBA00022679"/>
    </source>
</evidence>
<dbReference type="InterPro" id="IPR016181">
    <property type="entry name" value="Acyl_CoA_acyltransferase"/>
</dbReference>
<dbReference type="InterPro" id="IPR000182">
    <property type="entry name" value="GNAT_dom"/>
</dbReference>
<dbReference type="Pfam" id="PF00583">
    <property type="entry name" value="Acetyltransf_1"/>
    <property type="match status" value="1"/>
</dbReference>
<gene>
    <name evidence="5" type="ORF">GCM10025875_17610</name>
</gene>
<name>A0AA37XEL6_9MICO</name>
<dbReference type="Gene3D" id="3.40.630.30">
    <property type="match status" value="1"/>
</dbReference>
<dbReference type="Proteomes" id="UP001157161">
    <property type="component" value="Unassembled WGS sequence"/>
</dbReference>
<dbReference type="CDD" id="cd04301">
    <property type="entry name" value="NAT_SF"/>
    <property type="match status" value="1"/>
</dbReference>
<evidence type="ECO:0000259" key="4">
    <source>
        <dbReference type="PROSITE" id="PS51186"/>
    </source>
</evidence>
<dbReference type="PANTHER" id="PTHR43877">
    <property type="entry name" value="AMINOALKYLPHOSPHONATE N-ACETYLTRANSFERASE-RELATED-RELATED"/>
    <property type="match status" value="1"/>
</dbReference>
<dbReference type="SUPFAM" id="SSF55729">
    <property type="entry name" value="Acyl-CoA N-acyltransferases (Nat)"/>
    <property type="match status" value="1"/>
</dbReference>
<organism evidence="5 6">
    <name type="scientific">Litorihabitans aurantiacus</name>
    <dbReference type="NCBI Taxonomy" id="1930061"/>
    <lineage>
        <taxon>Bacteria</taxon>
        <taxon>Bacillati</taxon>
        <taxon>Actinomycetota</taxon>
        <taxon>Actinomycetes</taxon>
        <taxon>Micrococcales</taxon>
        <taxon>Beutenbergiaceae</taxon>
        <taxon>Litorihabitans</taxon>
    </lineage>
</organism>
<feature type="domain" description="N-acetyltransferase" evidence="4">
    <location>
        <begin position="12"/>
        <end position="186"/>
    </location>
</feature>
<keyword evidence="1" id="KW-0808">Transferase</keyword>
<evidence type="ECO:0000313" key="5">
    <source>
        <dbReference type="EMBL" id="GMA31769.1"/>
    </source>
</evidence>
<dbReference type="PROSITE" id="PS51186">
    <property type="entry name" value="GNAT"/>
    <property type="match status" value="1"/>
</dbReference>
<evidence type="ECO:0000313" key="6">
    <source>
        <dbReference type="Proteomes" id="UP001157161"/>
    </source>
</evidence>
<evidence type="ECO:0000256" key="3">
    <source>
        <dbReference type="SAM" id="MobiDB-lite"/>
    </source>
</evidence>
<dbReference type="InterPro" id="IPR050832">
    <property type="entry name" value="Bact_Acetyltransf"/>
</dbReference>
<sequence>MTAPPSTPTADVSVRPALPQDAEVIADLQLTAWRERLGDAVVDGLEIADVARTWRDAVTSPPDRRGRVLVATAGPRVVGLAACAPSSASRAGEGGTTGSADDDGGWTAEVVALEVAPGDRRQGHASRLLAAAVDLARDAGAHHVAAWTLREDDARTAFLSSAGLAEAGVRRVLEVPSGDREEILLTGLIHPRA</sequence>
<keyword evidence="6" id="KW-1185">Reference proteome</keyword>
<dbReference type="AlphaFoldDB" id="A0AA37XEL6"/>
<reference evidence="5" key="1">
    <citation type="journal article" date="2014" name="Int. J. Syst. Evol. Microbiol.">
        <title>Complete genome sequence of Corynebacterium casei LMG S-19264T (=DSM 44701T), isolated from a smear-ripened cheese.</title>
        <authorList>
            <consortium name="US DOE Joint Genome Institute (JGI-PGF)"/>
            <person name="Walter F."/>
            <person name="Albersmeier A."/>
            <person name="Kalinowski J."/>
            <person name="Ruckert C."/>
        </authorList>
    </citation>
    <scope>NUCLEOTIDE SEQUENCE</scope>
    <source>
        <strain evidence="5">NBRC 112290</strain>
    </source>
</reference>
<reference evidence="5" key="2">
    <citation type="submission" date="2023-02" db="EMBL/GenBank/DDBJ databases">
        <authorList>
            <person name="Sun Q."/>
            <person name="Mori K."/>
        </authorList>
    </citation>
    <scope>NUCLEOTIDE SEQUENCE</scope>
    <source>
        <strain evidence="5">NBRC 112290</strain>
    </source>
</reference>